<dbReference type="EMBL" id="KV423985">
    <property type="protein sequence ID" value="KZT56003.1"/>
    <property type="molecule type" value="Genomic_DNA"/>
</dbReference>
<proteinExistence type="predicted"/>
<evidence type="ECO:0000313" key="2">
    <source>
        <dbReference type="Proteomes" id="UP000076842"/>
    </source>
</evidence>
<keyword evidence="2" id="KW-1185">Reference proteome</keyword>
<accession>A0A165F1N4</accession>
<name>A0A165F1N4_9BASI</name>
<reference evidence="1 2" key="1">
    <citation type="journal article" date="2016" name="Mol. Biol. Evol.">
        <title>Comparative Genomics of Early-Diverging Mushroom-Forming Fungi Provides Insights into the Origins of Lignocellulose Decay Capabilities.</title>
        <authorList>
            <person name="Nagy L.G."/>
            <person name="Riley R."/>
            <person name="Tritt A."/>
            <person name="Adam C."/>
            <person name="Daum C."/>
            <person name="Floudas D."/>
            <person name="Sun H."/>
            <person name="Yadav J.S."/>
            <person name="Pangilinan J."/>
            <person name="Larsson K.H."/>
            <person name="Matsuura K."/>
            <person name="Barry K."/>
            <person name="Labutti K."/>
            <person name="Kuo R."/>
            <person name="Ohm R.A."/>
            <person name="Bhattacharya S.S."/>
            <person name="Shirouzu T."/>
            <person name="Yoshinaga Y."/>
            <person name="Martin F.M."/>
            <person name="Grigoriev I.V."/>
            <person name="Hibbett D.S."/>
        </authorList>
    </citation>
    <scope>NUCLEOTIDE SEQUENCE [LARGE SCALE GENOMIC DNA]</scope>
    <source>
        <strain evidence="1 2">HHB12733</strain>
    </source>
</reference>
<dbReference type="Proteomes" id="UP000076842">
    <property type="component" value="Unassembled WGS sequence"/>
</dbReference>
<protein>
    <submittedName>
        <fullName evidence="1">Uncharacterized protein</fullName>
    </submittedName>
</protein>
<gene>
    <name evidence="1" type="ORF">CALCODRAFT_333290</name>
</gene>
<evidence type="ECO:0000313" key="1">
    <source>
        <dbReference type="EMBL" id="KZT56003.1"/>
    </source>
</evidence>
<dbReference type="AlphaFoldDB" id="A0A165F1N4"/>
<sequence length="89" mass="9549">MITWRAAATVICVPVAGRAGLLRDYAVINRPCAGYLPSPRAHAVRLRGQLVLMWSGAGGPPHELASPPNYRAVVTDAEEGFSIQHPRCS</sequence>
<dbReference type="InParanoid" id="A0A165F1N4"/>
<organism evidence="1 2">
    <name type="scientific">Calocera cornea HHB12733</name>
    <dbReference type="NCBI Taxonomy" id="1353952"/>
    <lineage>
        <taxon>Eukaryota</taxon>
        <taxon>Fungi</taxon>
        <taxon>Dikarya</taxon>
        <taxon>Basidiomycota</taxon>
        <taxon>Agaricomycotina</taxon>
        <taxon>Dacrymycetes</taxon>
        <taxon>Dacrymycetales</taxon>
        <taxon>Dacrymycetaceae</taxon>
        <taxon>Calocera</taxon>
    </lineage>
</organism>